<evidence type="ECO:0000313" key="5">
    <source>
        <dbReference type="Proteomes" id="UP001302367"/>
    </source>
</evidence>
<dbReference type="InterPro" id="IPR050797">
    <property type="entry name" value="Carb_Metab_Trans_Reg"/>
</dbReference>
<feature type="domain" description="Xylanolytic transcriptional activator regulatory" evidence="2">
    <location>
        <begin position="221"/>
        <end position="294"/>
    </location>
</feature>
<organism evidence="3">
    <name type="scientific">Cercospora beticola</name>
    <name type="common">Sugarbeet leaf spot fungus</name>
    <dbReference type="NCBI Taxonomy" id="122368"/>
    <lineage>
        <taxon>Eukaryota</taxon>
        <taxon>Fungi</taxon>
        <taxon>Dikarya</taxon>
        <taxon>Ascomycota</taxon>
        <taxon>Pezizomycotina</taxon>
        <taxon>Dothideomycetes</taxon>
        <taxon>Dothideomycetidae</taxon>
        <taxon>Mycosphaerellales</taxon>
        <taxon>Mycosphaerellaceae</taxon>
        <taxon>Cercospora</taxon>
    </lineage>
</organism>
<evidence type="ECO:0000313" key="4">
    <source>
        <dbReference type="EMBL" id="WPB00902.1"/>
    </source>
</evidence>
<reference evidence="3" key="1">
    <citation type="submission" date="2015-10" db="EMBL/GenBank/DDBJ databases">
        <title>The cercosporin biosynthetic gene cluster was horizontally transferred to several fungal lineages and shown to be expanded in Cercospora beticola based on microsynteny with recipient genomes.</title>
        <authorList>
            <person name="De Jonge R."/>
            <person name="Ebert M.K."/>
            <person name="Suttle J.C."/>
            <person name="Jurick Ii W.M."/>
            <person name="Secor G.A."/>
            <person name="Thomma B.P."/>
            <person name="Van De Peer Y."/>
            <person name="Bolton M.D."/>
        </authorList>
    </citation>
    <scope>NUCLEOTIDE SEQUENCE [LARGE SCALE GENOMIC DNA]</scope>
    <source>
        <strain evidence="3">09-40</strain>
    </source>
</reference>
<name>A0A2G5I1I6_CERBT</name>
<dbReference type="Proteomes" id="UP000230605">
    <property type="component" value="Chromosome 3"/>
</dbReference>
<reference evidence="4 5" key="2">
    <citation type="submission" date="2023-09" db="EMBL/GenBank/DDBJ databases">
        <title>Complete-Gapless Cercospora beticola genome.</title>
        <authorList>
            <person name="Wyatt N.A."/>
            <person name="Spanner R.E."/>
            <person name="Bolton M.D."/>
        </authorList>
    </citation>
    <scope>NUCLEOTIDE SEQUENCE [LARGE SCALE GENOMIC DNA]</scope>
    <source>
        <strain evidence="4">Cb09-40</strain>
    </source>
</reference>
<evidence type="ECO:0000259" key="2">
    <source>
        <dbReference type="SMART" id="SM00906"/>
    </source>
</evidence>
<dbReference type="Proteomes" id="UP001302367">
    <property type="component" value="Chromosome 3"/>
</dbReference>
<dbReference type="GO" id="GO:0005634">
    <property type="term" value="C:nucleus"/>
    <property type="evidence" value="ECO:0007669"/>
    <property type="project" value="TreeGrafter"/>
</dbReference>
<dbReference type="InterPro" id="IPR007219">
    <property type="entry name" value="XnlR_reg_dom"/>
</dbReference>
<dbReference type="PANTHER" id="PTHR31668:SF10">
    <property type="entry name" value="ZN(II)2CYS6 TRANSCRIPTION FACTOR (EUROFUNG)"/>
    <property type="match status" value="1"/>
</dbReference>
<dbReference type="CDD" id="cd12148">
    <property type="entry name" value="fungal_TF_MHR"/>
    <property type="match status" value="1"/>
</dbReference>
<keyword evidence="5" id="KW-1185">Reference proteome</keyword>
<gene>
    <name evidence="3" type="ORF">CB0940_03711</name>
    <name evidence="4" type="ORF">RHO25_005522</name>
</gene>
<dbReference type="Pfam" id="PF04082">
    <property type="entry name" value="Fungal_trans"/>
    <property type="match status" value="1"/>
</dbReference>
<dbReference type="EMBL" id="LKMD01000101">
    <property type="protein sequence ID" value="PIA98657.1"/>
    <property type="molecule type" value="Genomic_DNA"/>
</dbReference>
<evidence type="ECO:0000313" key="3">
    <source>
        <dbReference type="EMBL" id="PIA98657.1"/>
    </source>
</evidence>
<dbReference type="OrthoDB" id="3034343at2759"/>
<dbReference type="PANTHER" id="PTHR31668">
    <property type="entry name" value="GLUCOSE TRANSPORT TRANSCRIPTION REGULATOR RGT1-RELATED-RELATED"/>
    <property type="match status" value="1"/>
</dbReference>
<dbReference type="GO" id="GO:0008270">
    <property type="term" value="F:zinc ion binding"/>
    <property type="evidence" value="ECO:0007669"/>
    <property type="project" value="InterPro"/>
</dbReference>
<dbReference type="SMART" id="SM00906">
    <property type="entry name" value="Fungal_trans"/>
    <property type="match status" value="1"/>
</dbReference>
<dbReference type="EMBL" id="CP134186">
    <property type="protein sequence ID" value="WPB00902.1"/>
    <property type="molecule type" value="Genomic_DNA"/>
</dbReference>
<proteinExistence type="predicted"/>
<protein>
    <submittedName>
        <fullName evidence="3">Putative transcriptional regulatory protein</fullName>
    </submittedName>
</protein>
<dbReference type="GO" id="GO:0003677">
    <property type="term" value="F:DNA binding"/>
    <property type="evidence" value="ECO:0007669"/>
    <property type="project" value="InterPro"/>
</dbReference>
<evidence type="ECO:0000256" key="1">
    <source>
        <dbReference type="ARBA" id="ARBA00023242"/>
    </source>
</evidence>
<keyword evidence="1" id="KW-0539">Nucleus</keyword>
<sequence length="564" mass="62864">MPSASSSTAGHVAGDVPAAKTAMLVGPAVAEDVRILEDFLDAHGLQENYLNGSGNDVGAGSPRLRHGRVTAYNTVFSSNGSEEAMAYVTVPPGHAGLELARHPGKTQLAAMQQLLDAPTRDELVSLYSRFVHPHFPIVDMHAVRSNDDSITSTLLCYIYMLALPLWHKSPTLAGRQPPDFGRVVNLATAALQSDFLVPTTSTITAAVLDLLGRPVRTVTTNILTTGKMVALAHSMGLHRDSSRWSASQEEKSIRKRLWWSVVIHDCWGSYAHGTPPIISSDRYDVVVLDPVDWAPVHDDLRASLMAVQNTQFCYLTRHLSDLLELVHGLKTRWEEVPRRLRKIECALDDWEADLRRLCSIDLRKGPPSGHSSMQFCFLSVRLLVQRLYLRAATAQTAYPIDTEKQYRIMSLRESAITIVDYVNMLTPEHFSEFWFAHSSHFLVSTIIMLLRCMIESHDPDQLSRCTSKLIQFRETLQDARANYGWDIADMCLERCSDAIERVTRSSAYGPPFNNHQSLTTGATDMPPPPLPDFDILDADWLAHSASGLDTLLPTQSLDLVWDRQ</sequence>
<dbReference type="GO" id="GO:0001080">
    <property type="term" value="P:nitrogen catabolite activation of transcription from RNA polymerase II promoter"/>
    <property type="evidence" value="ECO:0007669"/>
    <property type="project" value="TreeGrafter"/>
</dbReference>
<dbReference type="AlphaFoldDB" id="A0A2G5I1I6"/>
<dbReference type="GO" id="GO:0006351">
    <property type="term" value="P:DNA-templated transcription"/>
    <property type="evidence" value="ECO:0007669"/>
    <property type="project" value="InterPro"/>
</dbReference>
<accession>A0A2G5I1I6</accession>